<keyword evidence="3" id="KW-1185">Reference proteome</keyword>
<name>A0ABY5Q0E4_9ACTN</name>
<dbReference type="GeneID" id="95576395"/>
<accession>A0ABY5Q0E4</accession>
<gene>
    <name evidence="2" type="ORF">NRK68_23080</name>
</gene>
<sequence length="212" mass="21845">MFGVFGVLPTPPGVFGVLGVFGVFGVLPTPPGVFGVLGVFGVFGVLPTPPGVFGVLGVFGVFGVLPTPPGVFGVLGVFGVFGVLPTPPGVFGVLGVFGVFGVLPTPPGVFGVLGVFGVFGVFRVTTLLHPAFLCLQGVFVVESTALTAVWDVGAARAVAGRAIPPARATEAATRIVLREILNIAFLHSEMRDFCEFTPQNLISSRPPQRRKA</sequence>
<dbReference type="Proteomes" id="UP001057738">
    <property type="component" value="Chromosome"/>
</dbReference>
<protein>
    <submittedName>
        <fullName evidence="2">Uncharacterized protein</fullName>
    </submittedName>
</protein>
<organism evidence="2 3">
    <name type="scientific">Streptomyces yangpuensis</name>
    <dbReference type="NCBI Taxonomy" id="1648182"/>
    <lineage>
        <taxon>Bacteria</taxon>
        <taxon>Bacillati</taxon>
        <taxon>Actinomycetota</taxon>
        <taxon>Actinomycetes</taxon>
        <taxon>Kitasatosporales</taxon>
        <taxon>Streptomycetaceae</taxon>
        <taxon>Streptomyces</taxon>
    </lineage>
</organism>
<dbReference type="RefSeq" id="WP_257856590.1">
    <property type="nucleotide sequence ID" value="NZ_CP102514.1"/>
</dbReference>
<evidence type="ECO:0000313" key="2">
    <source>
        <dbReference type="EMBL" id="UUY49856.1"/>
    </source>
</evidence>
<reference evidence="2" key="1">
    <citation type="submission" date="2022-08" db="EMBL/GenBank/DDBJ databases">
        <authorList>
            <person name="Tian L."/>
        </authorList>
    </citation>
    <scope>NUCLEOTIDE SEQUENCE</scope>
    <source>
        <strain evidence="2">CM253</strain>
    </source>
</reference>
<keyword evidence="1" id="KW-1133">Transmembrane helix</keyword>
<keyword evidence="1" id="KW-0812">Transmembrane</keyword>
<evidence type="ECO:0000313" key="3">
    <source>
        <dbReference type="Proteomes" id="UP001057738"/>
    </source>
</evidence>
<dbReference type="EMBL" id="CP102514">
    <property type="protein sequence ID" value="UUY49856.1"/>
    <property type="molecule type" value="Genomic_DNA"/>
</dbReference>
<feature type="transmembrane region" description="Helical" evidence="1">
    <location>
        <begin position="53"/>
        <end position="84"/>
    </location>
</feature>
<evidence type="ECO:0000256" key="1">
    <source>
        <dbReference type="SAM" id="Phobius"/>
    </source>
</evidence>
<feature type="transmembrane region" description="Helical" evidence="1">
    <location>
        <begin position="20"/>
        <end position="46"/>
    </location>
</feature>
<keyword evidence="1" id="KW-0472">Membrane</keyword>
<feature type="transmembrane region" description="Helical" evidence="1">
    <location>
        <begin position="90"/>
        <end position="122"/>
    </location>
</feature>
<proteinExistence type="predicted"/>